<keyword evidence="8" id="KW-1185">Reference proteome</keyword>
<evidence type="ECO:0000313" key="7">
    <source>
        <dbReference type="EMBL" id="KAK6137853.1"/>
    </source>
</evidence>
<gene>
    <name evidence="7" type="ORF">DH2020_028408</name>
</gene>
<dbReference type="SMART" id="SM00837">
    <property type="entry name" value="DPBB_1"/>
    <property type="match status" value="1"/>
</dbReference>
<dbReference type="InterPro" id="IPR005795">
    <property type="entry name" value="LolPI"/>
</dbReference>
<sequence>MFTCHISQSFKFSFVIAVLLLVVTDYCFCINTKSINASLAGGFGPAIATWYGDPNGAGSTGGACGFGNDVTNPTYNSLISAGNQALFKSGKGCGACYQVKCTQNPQCSRSPITVTITDECPGSCNNDPIHFDLSGKAFGYLAKPGQADALRNAGRINIEYKKVPCNFNARLTFKIDKGSNPFYLAFAVEYLSGDGEIGSIEISSSNSNGWRAMQRLLVQPGKLTYLRRKRSFFVRRITTLESRTTIVAPNVIRLTGLQANTIIYERTFLYYISRVEDS</sequence>
<evidence type="ECO:0000256" key="2">
    <source>
        <dbReference type="ARBA" id="ARBA00022525"/>
    </source>
</evidence>
<feature type="domain" description="Expansin-like CBD" evidence="6">
    <location>
        <begin position="182"/>
        <end position="252"/>
    </location>
</feature>
<feature type="signal peptide" evidence="4">
    <location>
        <begin position="1"/>
        <end position="29"/>
    </location>
</feature>
<comment type="similarity">
    <text evidence="3">Belongs to the expansin family.</text>
</comment>
<evidence type="ECO:0000313" key="8">
    <source>
        <dbReference type="Proteomes" id="UP001318860"/>
    </source>
</evidence>
<evidence type="ECO:0000256" key="1">
    <source>
        <dbReference type="ARBA" id="ARBA00004613"/>
    </source>
</evidence>
<dbReference type="CDD" id="cd22275">
    <property type="entry name" value="DPBB_EXPB_N"/>
    <property type="match status" value="1"/>
</dbReference>
<comment type="caution">
    <text evidence="7">The sequence shown here is derived from an EMBL/GenBank/DDBJ whole genome shotgun (WGS) entry which is preliminary data.</text>
</comment>
<protein>
    <submittedName>
        <fullName evidence="7">Uncharacterized protein</fullName>
    </submittedName>
</protein>
<dbReference type="Pfam" id="PF03330">
    <property type="entry name" value="DPBB_1"/>
    <property type="match status" value="1"/>
</dbReference>
<dbReference type="Gene3D" id="2.40.40.10">
    <property type="entry name" value="RlpA-like domain"/>
    <property type="match status" value="1"/>
</dbReference>
<dbReference type="PROSITE" id="PS50843">
    <property type="entry name" value="EXPANSIN_CBD"/>
    <property type="match status" value="1"/>
</dbReference>
<dbReference type="InterPro" id="IPR036749">
    <property type="entry name" value="Expansin_CBD_sf"/>
</dbReference>
<dbReference type="PROSITE" id="PS50842">
    <property type="entry name" value="EXPANSIN_EG45"/>
    <property type="match status" value="1"/>
</dbReference>
<reference evidence="7 8" key="1">
    <citation type="journal article" date="2021" name="Comput. Struct. Biotechnol. J.">
        <title>De novo genome assembly of the potent medicinal plant Rehmannia glutinosa using nanopore technology.</title>
        <authorList>
            <person name="Ma L."/>
            <person name="Dong C."/>
            <person name="Song C."/>
            <person name="Wang X."/>
            <person name="Zheng X."/>
            <person name="Niu Y."/>
            <person name="Chen S."/>
            <person name="Feng W."/>
        </authorList>
    </citation>
    <scope>NUCLEOTIDE SEQUENCE [LARGE SCALE GENOMIC DNA]</scope>
    <source>
        <strain evidence="7">DH-2019</strain>
    </source>
</reference>
<dbReference type="InterPro" id="IPR007112">
    <property type="entry name" value="Expansin/allergen_DPBB_dom"/>
</dbReference>
<dbReference type="InterPro" id="IPR007118">
    <property type="entry name" value="Expan_Lol_pI"/>
</dbReference>
<feature type="domain" description="Expansin-like EG45" evidence="5">
    <location>
        <begin position="61"/>
        <end position="170"/>
    </location>
</feature>
<dbReference type="InterPro" id="IPR007117">
    <property type="entry name" value="Expansin_CBD"/>
</dbReference>
<dbReference type="EMBL" id="JABTTQ020000789">
    <property type="protein sequence ID" value="KAK6137853.1"/>
    <property type="molecule type" value="Genomic_DNA"/>
</dbReference>
<feature type="chain" id="PRO_5046419771" evidence="4">
    <location>
        <begin position="30"/>
        <end position="278"/>
    </location>
</feature>
<evidence type="ECO:0000256" key="4">
    <source>
        <dbReference type="SAM" id="SignalP"/>
    </source>
</evidence>
<dbReference type="InterPro" id="IPR036908">
    <property type="entry name" value="RlpA-like_sf"/>
</dbReference>
<evidence type="ECO:0000259" key="6">
    <source>
        <dbReference type="PROSITE" id="PS50843"/>
    </source>
</evidence>
<proteinExistence type="inferred from homology"/>
<dbReference type="SUPFAM" id="SSF49590">
    <property type="entry name" value="PHL pollen allergen"/>
    <property type="match status" value="1"/>
</dbReference>
<dbReference type="PANTHER" id="PTHR31692">
    <property type="entry name" value="EXPANSIN-B3"/>
    <property type="match status" value="1"/>
</dbReference>
<dbReference type="InterPro" id="IPR009009">
    <property type="entry name" value="RlpA-like_DPBB"/>
</dbReference>
<dbReference type="PANTHER" id="PTHR31692:SF56">
    <property type="entry name" value="EXPANSIN-B2-RELATED"/>
    <property type="match status" value="1"/>
</dbReference>
<comment type="subcellular location">
    <subcellularLocation>
        <location evidence="1">Secreted</location>
    </subcellularLocation>
</comment>
<evidence type="ECO:0000256" key="3">
    <source>
        <dbReference type="RuleBase" id="RU003460"/>
    </source>
</evidence>
<accession>A0ABR0VT83</accession>
<dbReference type="SUPFAM" id="SSF50685">
    <property type="entry name" value="Barwin-like endoglucanases"/>
    <property type="match status" value="1"/>
</dbReference>
<organism evidence="7 8">
    <name type="scientific">Rehmannia glutinosa</name>
    <name type="common">Chinese foxglove</name>
    <dbReference type="NCBI Taxonomy" id="99300"/>
    <lineage>
        <taxon>Eukaryota</taxon>
        <taxon>Viridiplantae</taxon>
        <taxon>Streptophyta</taxon>
        <taxon>Embryophyta</taxon>
        <taxon>Tracheophyta</taxon>
        <taxon>Spermatophyta</taxon>
        <taxon>Magnoliopsida</taxon>
        <taxon>eudicotyledons</taxon>
        <taxon>Gunneridae</taxon>
        <taxon>Pentapetalae</taxon>
        <taxon>asterids</taxon>
        <taxon>lamiids</taxon>
        <taxon>Lamiales</taxon>
        <taxon>Orobanchaceae</taxon>
        <taxon>Rehmannieae</taxon>
        <taxon>Rehmannia</taxon>
    </lineage>
</organism>
<dbReference type="Pfam" id="PF01357">
    <property type="entry name" value="Expansin_C"/>
    <property type="match status" value="1"/>
</dbReference>
<keyword evidence="4" id="KW-0732">Signal</keyword>
<dbReference type="PRINTS" id="PR00829">
    <property type="entry name" value="LOLP1ALLERGN"/>
</dbReference>
<dbReference type="Proteomes" id="UP001318860">
    <property type="component" value="Unassembled WGS sequence"/>
</dbReference>
<name>A0ABR0VT83_REHGL</name>
<keyword evidence="2" id="KW-0964">Secreted</keyword>
<dbReference type="PRINTS" id="PR01225">
    <property type="entry name" value="EXPANSNFAMLY"/>
</dbReference>
<evidence type="ECO:0000259" key="5">
    <source>
        <dbReference type="PROSITE" id="PS50842"/>
    </source>
</evidence>
<dbReference type="Gene3D" id="2.60.40.760">
    <property type="entry name" value="Expansin, cellulose-binding-like domain"/>
    <property type="match status" value="1"/>
</dbReference>